<feature type="transmembrane region" description="Helical" evidence="1">
    <location>
        <begin position="12"/>
        <end position="38"/>
    </location>
</feature>
<feature type="transmembrane region" description="Helical" evidence="1">
    <location>
        <begin position="58"/>
        <end position="79"/>
    </location>
</feature>
<comment type="caution">
    <text evidence="2">The sequence shown here is derived from an EMBL/GenBank/DDBJ whole genome shotgun (WGS) entry which is preliminary data.</text>
</comment>
<proteinExistence type="predicted"/>
<accession>A0A2M7WSN7</accession>
<name>A0A2M7WSN7_9BACT</name>
<organism evidence="2 3">
    <name type="scientific">Candidatus Zambryskibacteria bacterium CG_4_9_14_3_um_filter_42_15</name>
    <dbReference type="NCBI Taxonomy" id="1975112"/>
    <lineage>
        <taxon>Bacteria</taxon>
        <taxon>Candidatus Zambryskiibacteriota</taxon>
    </lineage>
</organism>
<keyword evidence="1" id="KW-1133">Transmembrane helix</keyword>
<reference evidence="3" key="1">
    <citation type="submission" date="2017-09" db="EMBL/GenBank/DDBJ databases">
        <title>Depth-based differentiation of microbial function through sediment-hosted aquifers and enrichment of novel symbionts in the deep terrestrial subsurface.</title>
        <authorList>
            <person name="Probst A.J."/>
            <person name="Ladd B."/>
            <person name="Jarett J.K."/>
            <person name="Geller-Mcgrath D.E."/>
            <person name="Sieber C.M.K."/>
            <person name="Emerson J.B."/>
            <person name="Anantharaman K."/>
            <person name="Thomas B.C."/>
            <person name="Malmstrom R."/>
            <person name="Stieglmeier M."/>
            <person name="Klingl A."/>
            <person name="Woyke T."/>
            <person name="Ryan C.M."/>
            <person name="Banfield J.F."/>
        </authorList>
    </citation>
    <scope>NUCLEOTIDE SEQUENCE [LARGE SCALE GENOMIC DNA]</scope>
</reference>
<evidence type="ECO:0000313" key="2">
    <source>
        <dbReference type="EMBL" id="PJA32896.1"/>
    </source>
</evidence>
<dbReference type="Proteomes" id="UP000230758">
    <property type="component" value="Unassembled WGS sequence"/>
</dbReference>
<evidence type="ECO:0000256" key="1">
    <source>
        <dbReference type="SAM" id="Phobius"/>
    </source>
</evidence>
<dbReference type="AlphaFoldDB" id="A0A2M7WSN7"/>
<evidence type="ECO:0000313" key="3">
    <source>
        <dbReference type="Proteomes" id="UP000230758"/>
    </source>
</evidence>
<gene>
    <name evidence="2" type="ORF">CO185_01465</name>
</gene>
<keyword evidence="1" id="KW-0472">Membrane</keyword>
<protein>
    <submittedName>
        <fullName evidence="2">Uncharacterized protein</fullName>
    </submittedName>
</protein>
<dbReference type="EMBL" id="PFXF01000018">
    <property type="protein sequence ID" value="PJA32896.1"/>
    <property type="molecule type" value="Genomic_DNA"/>
</dbReference>
<sequence>MSRRLTGSLIVFLSILIFPYWIYIPVLCVAVIVFPFFWEGILLAMFIDFIYGSGIESFSALPFSVSFYILILLILLVPLRTRIRSYV</sequence>
<keyword evidence="1" id="KW-0812">Transmembrane</keyword>